<dbReference type="Proteomes" id="UP000278398">
    <property type="component" value="Unassembled WGS sequence"/>
</dbReference>
<dbReference type="RefSeq" id="WP_126702595.1">
    <property type="nucleotide sequence ID" value="NZ_RWKW01000146.1"/>
</dbReference>
<keyword evidence="1" id="KW-1188">Viral release from host cell</keyword>
<protein>
    <submittedName>
        <fullName evidence="3">ATP-binding protein</fullName>
    </submittedName>
</protein>
<gene>
    <name evidence="3" type="ORF">EJC49_24715</name>
</gene>
<dbReference type="AlphaFoldDB" id="A0A3R9YIM0"/>
<dbReference type="InterPro" id="IPR035421">
    <property type="entry name" value="Terminase_6C"/>
</dbReference>
<dbReference type="OrthoDB" id="4519042at2"/>
<dbReference type="InterPro" id="IPR027417">
    <property type="entry name" value="P-loop_NTPase"/>
</dbReference>
<proteinExistence type="predicted"/>
<name>A0A3R9YIM0_9HYPH</name>
<reference evidence="3 4" key="1">
    <citation type="submission" date="2018-12" db="EMBL/GenBank/DDBJ databases">
        <title>Mesorhizobium carbonis sp. nov., isolated from coal mine water.</title>
        <authorList>
            <person name="Xin W."/>
            <person name="Xu Z."/>
            <person name="Xiang F."/>
            <person name="Zhang J."/>
            <person name="Xi L."/>
            <person name="Liu J."/>
        </authorList>
    </citation>
    <scope>NUCLEOTIDE SEQUENCE [LARGE SCALE GENOMIC DNA]</scope>
    <source>
        <strain evidence="3 4">B2.3</strain>
    </source>
</reference>
<dbReference type="Gene3D" id="3.30.420.240">
    <property type="match status" value="1"/>
</dbReference>
<dbReference type="EMBL" id="RWKW01000146">
    <property type="protein sequence ID" value="RST80106.1"/>
    <property type="molecule type" value="Genomic_DNA"/>
</dbReference>
<evidence type="ECO:0000313" key="4">
    <source>
        <dbReference type="Proteomes" id="UP000278398"/>
    </source>
</evidence>
<dbReference type="GO" id="GO:0005524">
    <property type="term" value="F:ATP binding"/>
    <property type="evidence" value="ECO:0007669"/>
    <property type="project" value="UniProtKB-KW"/>
</dbReference>
<dbReference type="Pfam" id="PF17289">
    <property type="entry name" value="Terminase_6C"/>
    <property type="match status" value="1"/>
</dbReference>
<dbReference type="Gene3D" id="3.40.50.300">
    <property type="entry name" value="P-loop containing nucleotide triphosphate hydrolases"/>
    <property type="match status" value="1"/>
</dbReference>
<evidence type="ECO:0000259" key="2">
    <source>
        <dbReference type="Pfam" id="PF17289"/>
    </source>
</evidence>
<organism evidence="3 4">
    <name type="scientific">Aquibium carbonis</name>
    <dbReference type="NCBI Taxonomy" id="2495581"/>
    <lineage>
        <taxon>Bacteria</taxon>
        <taxon>Pseudomonadati</taxon>
        <taxon>Pseudomonadota</taxon>
        <taxon>Alphaproteobacteria</taxon>
        <taxon>Hyphomicrobiales</taxon>
        <taxon>Phyllobacteriaceae</taxon>
        <taxon>Aquibium</taxon>
    </lineage>
</organism>
<keyword evidence="3" id="KW-0067">ATP-binding</keyword>
<evidence type="ECO:0000256" key="1">
    <source>
        <dbReference type="ARBA" id="ARBA00022612"/>
    </source>
</evidence>
<dbReference type="Pfam" id="PF03237">
    <property type="entry name" value="Terminase_6N"/>
    <property type="match status" value="1"/>
</dbReference>
<sequence>MARRGEQLLDEWLFQARGEQYPLWRLYPGVPGGWLVIGGRGAGKTRLGAEWVNGMARGHSPFALERHGQIALVGETLADVREVMVEGPSGIRAVARGTLPRFEPSRRRLVWECSGAVAQMFSAEDPDSLRGPQFSAAWCDELAKWKHLDATFDMLQFGLRLGMRPQQLITTTPKPSALLRRLMADPAFETTRMSTRDNAPNLAPGFIAAIEARYGNTRLGRQELEGEMIEDREGAMWSREKLEAALSPGLAGAALSRVVVAVDPPAGSRRSSDACGIVAAGLVSPNEALVLADATVQGLSPQGWAARAVALYHELEADCIVAEVNQGGDMVAAVIGNVDPGVPVRSVRATRSKHTRAEPVAALYEQRRVHHAARFPALEDEMCDFGPNGLSSGHSPDRLDALVWAITELMLRGAPEPRVRAL</sequence>
<evidence type="ECO:0000313" key="3">
    <source>
        <dbReference type="EMBL" id="RST80106.1"/>
    </source>
</evidence>
<keyword evidence="3" id="KW-0547">Nucleotide-binding</keyword>
<comment type="caution">
    <text evidence="3">The sequence shown here is derived from an EMBL/GenBank/DDBJ whole genome shotgun (WGS) entry which is preliminary data.</text>
</comment>
<keyword evidence="4" id="KW-1185">Reference proteome</keyword>
<feature type="domain" description="Terminase large subunit gp17-like C-terminal" evidence="2">
    <location>
        <begin position="261"/>
        <end position="407"/>
    </location>
</feature>
<accession>A0A3R9YIM0</accession>